<dbReference type="GO" id="GO:0005777">
    <property type="term" value="C:peroxisome"/>
    <property type="evidence" value="ECO:0007669"/>
    <property type="project" value="TreeGrafter"/>
</dbReference>
<dbReference type="InterPro" id="IPR018020">
    <property type="entry name" value="OHCU_decarboxylase"/>
</dbReference>
<evidence type="ECO:0000256" key="1">
    <source>
        <dbReference type="ARBA" id="ARBA00001163"/>
    </source>
</evidence>
<dbReference type="Proteomes" id="UP001153737">
    <property type="component" value="Chromosome 3"/>
</dbReference>
<reference evidence="8" key="2">
    <citation type="submission" date="2022-10" db="EMBL/GenBank/DDBJ databases">
        <authorList>
            <consortium name="ENA_rothamsted_submissions"/>
            <consortium name="culmorum"/>
            <person name="King R."/>
        </authorList>
    </citation>
    <scope>NUCLEOTIDE SEQUENCE</scope>
</reference>
<dbReference type="OrthoDB" id="9970124at2759"/>
<keyword evidence="5" id="KW-0210">Decarboxylase</keyword>
<dbReference type="EC" id="4.1.1.97" evidence="3"/>
<dbReference type="PANTHER" id="PTHR43466">
    <property type="entry name" value="2-OXO-4-HYDROXY-4-CARBOXY-5-UREIDOIMIDAZOLINE DECARBOXYLASE-RELATED"/>
    <property type="match status" value="1"/>
</dbReference>
<comment type="catalytic activity">
    <reaction evidence="1">
        <text>5-hydroxy-2-oxo-4-ureido-2,5-dihydro-1H-imidazole-5-carboxylate + H(+) = (S)-allantoin + CO2</text>
        <dbReference type="Rhea" id="RHEA:26301"/>
        <dbReference type="ChEBI" id="CHEBI:15378"/>
        <dbReference type="ChEBI" id="CHEBI:15678"/>
        <dbReference type="ChEBI" id="CHEBI:16526"/>
        <dbReference type="ChEBI" id="CHEBI:58639"/>
        <dbReference type="EC" id="4.1.1.97"/>
    </reaction>
</comment>
<dbReference type="GO" id="GO:0051997">
    <property type="term" value="F:2-oxo-4-hydroxy-4-carboxy-5-ureidoimidazoline decarboxylase activity"/>
    <property type="evidence" value="ECO:0007669"/>
    <property type="project" value="UniProtKB-EC"/>
</dbReference>
<dbReference type="InterPro" id="IPR036778">
    <property type="entry name" value="OHCU_decarboxylase_sf"/>
</dbReference>
<evidence type="ECO:0000256" key="5">
    <source>
        <dbReference type="ARBA" id="ARBA00022793"/>
    </source>
</evidence>
<evidence type="ECO:0000313" key="8">
    <source>
        <dbReference type="EMBL" id="CAH1159768.1"/>
    </source>
</evidence>
<dbReference type="Pfam" id="PF09349">
    <property type="entry name" value="OHCU_decarbox"/>
    <property type="match status" value="1"/>
</dbReference>
<evidence type="ECO:0000256" key="6">
    <source>
        <dbReference type="ARBA" id="ARBA00023239"/>
    </source>
</evidence>
<dbReference type="AlphaFoldDB" id="A0A9P0GMX5"/>
<keyword evidence="4" id="KW-0659">Purine metabolism</keyword>
<dbReference type="PANTHER" id="PTHR43466:SF1">
    <property type="entry name" value="2-OXO-4-HYDROXY-4-CARBOXY-5-UREIDOIMIDAZOLINE DECARBOXYLASE-RELATED"/>
    <property type="match status" value="1"/>
</dbReference>
<dbReference type="Gene3D" id="1.10.3330.10">
    <property type="entry name" value="Oxo-4-hydroxy-4-carboxy-5-ureidoimidazoline decarboxylase"/>
    <property type="match status" value="1"/>
</dbReference>
<gene>
    <name evidence="8" type="ORF">PHAECO_LOCUS7523</name>
</gene>
<dbReference type="SUPFAM" id="SSF158694">
    <property type="entry name" value="UraD-Like"/>
    <property type="match status" value="1"/>
</dbReference>
<reference evidence="8" key="1">
    <citation type="submission" date="2022-01" db="EMBL/GenBank/DDBJ databases">
        <authorList>
            <person name="King R."/>
        </authorList>
    </citation>
    <scope>NUCLEOTIDE SEQUENCE</scope>
</reference>
<comment type="pathway">
    <text evidence="2">Purine metabolism; urate degradation; (S)-allantoin from urate: step 3/3.</text>
</comment>
<evidence type="ECO:0000259" key="7">
    <source>
        <dbReference type="Pfam" id="PF09349"/>
    </source>
</evidence>
<sequence length="172" mass="20007">MFVTHQLSIEEVNNLQSESFVRIFMNVVEHYPAAAIGILKYRPFESIEAIARAVSEFLDTLKQNERELILQQYPDIIGSLIHSPLISEKEIAENISGTSRLDTAERRRLLELNARYKDKYGFPFIIGGNKNDVDTIFCEMMNRLQSNEEEEVHRAMREVKAISYSRIREIVR</sequence>
<evidence type="ECO:0000256" key="4">
    <source>
        <dbReference type="ARBA" id="ARBA00022631"/>
    </source>
</evidence>
<keyword evidence="9" id="KW-1185">Reference proteome</keyword>
<keyword evidence="6" id="KW-0456">Lyase</keyword>
<dbReference type="GO" id="GO:0006144">
    <property type="term" value="P:purine nucleobase metabolic process"/>
    <property type="evidence" value="ECO:0007669"/>
    <property type="project" value="UniProtKB-KW"/>
</dbReference>
<evidence type="ECO:0000256" key="3">
    <source>
        <dbReference type="ARBA" id="ARBA00012257"/>
    </source>
</evidence>
<name>A0A9P0GMX5_PHACE</name>
<dbReference type="EMBL" id="OU896709">
    <property type="protein sequence ID" value="CAH1159768.1"/>
    <property type="molecule type" value="Genomic_DNA"/>
</dbReference>
<evidence type="ECO:0000256" key="2">
    <source>
        <dbReference type="ARBA" id="ARBA00004754"/>
    </source>
</evidence>
<organism evidence="8 9">
    <name type="scientific">Phaedon cochleariae</name>
    <name type="common">Mustard beetle</name>
    <dbReference type="NCBI Taxonomy" id="80249"/>
    <lineage>
        <taxon>Eukaryota</taxon>
        <taxon>Metazoa</taxon>
        <taxon>Ecdysozoa</taxon>
        <taxon>Arthropoda</taxon>
        <taxon>Hexapoda</taxon>
        <taxon>Insecta</taxon>
        <taxon>Pterygota</taxon>
        <taxon>Neoptera</taxon>
        <taxon>Endopterygota</taxon>
        <taxon>Coleoptera</taxon>
        <taxon>Polyphaga</taxon>
        <taxon>Cucujiformia</taxon>
        <taxon>Chrysomeloidea</taxon>
        <taxon>Chrysomelidae</taxon>
        <taxon>Chrysomelinae</taxon>
        <taxon>Chrysomelini</taxon>
        <taxon>Phaedon</taxon>
    </lineage>
</organism>
<evidence type="ECO:0000313" key="9">
    <source>
        <dbReference type="Proteomes" id="UP001153737"/>
    </source>
</evidence>
<feature type="domain" description="Oxo-4-hydroxy-4-carboxy-5-ureidoimidazoline decarboxylase" evidence="7">
    <location>
        <begin position="13"/>
        <end position="167"/>
    </location>
</feature>
<dbReference type="GO" id="GO:0019628">
    <property type="term" value="P:urate catabolic process"/>
    <property type="evidence" value="ECO:0007669"/>
    <property type="project" value="TreeGrafter"/>
</dbReference>
<proteinExistence type="predicted"/>
<accession>A0A9P0GMX5</accession>
<protein>
    <recommendedName>
        <fullName evidence="3">2-oxo-4-hydroxy-4-carboxy-5-ureidoimidazoline decarboxylase</fullName>
        <ecNumber evidence="3">4.1.1.97</ecNumber>
    </recommendedName>
</protein>